<dbReference type="Proteomes" id="UP000278962">
    <property type="component" value="Unassembled WGS sequence"/>
</dbReference>
<dbReference type="Gene3D" id="3.40.50.150">
    <property type="entry name" value="Vaccinia Virus protein VP39"/>
    <property type="match status" value="1"/>
</dbReference>
<sequence>MPDFDEVARAIAGIPFMSPAQGRLVYDHVRQSGARDVLELGTAHGVGAAYMAAAGANVTTVDFQGAHYDPSPEETARRAGVTLDVVRAYSSYTWWLKTQIEAHTDAHGNVTPQYDFVYLDGAKNWTIDGLAVVLVEKLLRPGGWLLMDDLEWTYAQDPHREATDGIVHRELSEPERTQPHLRAVFDLIVAQHPSFTELRRQDEWWGWARKNPDAPRTYTVTTSQPLSALITNTARKAARKARARVASLK</sequence>
<organism evidence="1 2">
    <name type="scientific">Solirubrobacter pauli</name>
    <dbReference type="NCBI Taxonomy" id="166793"/>
    <lineage>
        <taxon>Bacteria</taxon>
        <taxon>Bacillati</taxon>
        <taxon>Actinomycetota</taxon>
        <taxon>Thermoleophilia</taxon>
        <taxon>Solirubrobacterales</taxon>
        <taxon>Solirubrobacteraceae</taxon>
        <taxon>Solirubrobacter</taxon>
    </lineage>
</organism>
<keyword evidence="2" id="KW-1185">Reference proteome</keyword>
<protein>
    <submittedName>
        <fullName evidence="1">Putative O-methyltransferase YrrM</fullName>
    </submittedName>
</protein>
<reference evidence="1 2" key="1">
    <citation type="submission" date="2018-10" db="EMBL/GenBank/DDBJ databases">
        <title>Genomic Encyclopedia of Archaeal and Bacterial Type Strains, Phase II (KMG-II): from individual species to whole genera.</title>
        <authorList>
            <person name="Goeker M."/>
        </authorList>
    </citation>
    <scope>NUCLEOTIDE SEQUENCE [LARGE SCALE GENOMIC DNA]</scope>
    <source>
        <strain evidence="1 2">DSM 14954</strain>
    </source>
</reference>
<dbReference type="OrthoDB" id="6075445at2"/>
<dbReference type="Pfam" id="PF13578">
    <property type="entry name" value="Methyltransf_24"/>
    <property type="match status" value="1"/>
</dbReference>
<evidence type="ECO:0000313" key="2">
    <source>
        <dbReference type="Proteomes" id="UP000278962"/>
    </source>
</evidence>
<comment type="caution">
    <text evidence="1">The sequence shown here is derived from an EMBL/GenBank/DDBJ whole genome shotgun (WGS) entry which is preliminary data.</text>
</comment>
<keyword evidence="1" id="KW-0489">Methyltransferase</keyword>
<accession>A0A660LFX4</accession>
<dbReference type="EMBL" id="RBIL01000001">
    <property type="protein sequence ID" value="RKQ92820.1"/>
    <property type="molecule type" value="Genomic_DNA"/>
</dbReference>
<name>A0A660LFX4_9ACTN</name>
<gene>
    <name evidence="1" type="ORF">C8N24_2675</name>
</gene>
<proteinExistence type="predicted"/>
<dbReference type="SUPFAM" id="SSF53335">
    <property type="entry name" value="S-adenosyl-L-methionine-dependent methyltransferases"/>
    <property type="match status" value="1"/>
</dbReference>
<dbReference type="GO" id="GO:0032259">
    <property type="term" value="P:methylation"/>
    <property type="evidence" value="ECO:0007669"/>
    <property type="project" value="UniProtKB-KW"/>
</dbReference>
<keyword evidence="1" id="KW-0808">Transferase</keyword>
<dbReference type="GO" id="GO:0008168">
    <property type="term" value="F:methyltransferase activity"/>
    <property type="evidence" value="ECO:0007669"/>
    <property type="project" value="UniProtKB-KW"/>
</dbReference>
<dbReference type="AlphaFoldDB" id="A0A660LFX4"/>
<dbReference type="InterPro" id="IPR029063">
    <property type="entry name" value="SAM-dependent_MTases_sf"/>
</dbReference>
<dbReference type="RefSeq" id="WP_121250598.1">
    <property type="nucleotide sequence ID" value="NZ_RBIL01000001.1"/>
</dbReference>
<evidence type="ECO:0000313" key="1">
    <source>
        <dbReference type="EMBL" id="RKQ92820.1"/>
    </source>
</evidence>